<sequence>MAVCRKPEMDLLSVLTSKLRVASQQQLSMADAGWNERMVRMLVSRRLLASARFTIAVIDAGDEPFVQWQPGQSAPDSGSIAYLGRRRLSQSQRKSQTVVWATERAAALVGGIGGKLRQPWQVSHDLGVASIYFHLRRTAEHAASQWISEDIYRRDIARTTTEKIADAFLMSESEKPQLAIELVGDYSAARLRDFHQFWSNRGVAYEWR</sequence>
<proteinExistence type="predicted"/>
<reference evidence="1 2" key="1">
    <citation type="submission" date="2017-06" db="EMBL/GenBank/DDBJ databases">
        <title>Description of Rhodopirellula bahusiensis sp. nov.</title>
        <authorList>
            <person name="Kizina J."/>
            <person name="Harder J."/>
        </authorList>
    </citation>
    <scope>NUCLEOTIDE SEQUENCE [LARGE SCALE GENOMIC DNA]</scope>
    <source>
        <strain evidence="1 2">SWK21</strain>
    </source>
</reference>
<dbReference type="AlphaFoldDB" id="A0A2G1W7X1"/>
<comment type="caution">
    <text evidence="1">The sequence shown here is derived from an EMBL/GenBank/DDBJ whole genome shotgun (WGS) entry which is preliminary data.</text>
</comment>
<accession>A0A2G1W7X1</accession>
<keyword evidence="2" id="KW-1185">Reference proteome</keyword>
<evidence type="ECO:0000313" key="1">
    <source>
        <dbReference type="EMBL" id="PHQ35137.1"/>
    </source>
</evidence>
<gene>
    <name evidence="1" type="ORF">CEE69_12015</name>
</gene>
<evidence type="ECO:0000313" key="2">
    <source>
        <dbReference type="Proteomes" id="UP000225740"/>
    </source>
</evidence>
<organism evidence="1 2">
    <name type="scientific">Rhodopirellula bahusiensis</name>
    <dbReference type="NCBI Taxonomy" id="2014065"/>
    <lineage>
        <taxon>Bacteria</taxon>
        <taxon>Pseudomonadati</taxon>
        <taxon>Planctomycetota</taxon>
        <taxon>Planctomycetia</taxon>
        <taxon>Pirellulales</taxon>
        <taxon>Pirellulaceae</taxon>
        <taxon>Rhodopirellula</taxon>
    </lineage>
</organism>
<dbReference type="Proteomes" id="UP000225740">
    <property type="component" value="Unassembled WGS sequence"/>
</dbReference>
<name>A0A2G1W7X1_9BACT</name>
<protein>
    <submittedName>
        <fullName evidence="1">Uncharacterized protein</fullName>
    </submittedName>
</protein>
<dbReference type="EMBL" id="NIZW01000008">
    <property type="protein sequence ID" value="PHQ35137.1"/>
    <property type="molecule type" value="Genomic_DNA"/>
</dbReference>